<protein>
    <submittedName>
        <fullName evidence="1">Uncharacterized protein</fullName>
    </submittedName>
</protein>
<dbReference type="AlphaFoldDB" id="A0A6N8ES69"/>
<accession>A0A6N8ES69</accession>
<name>A0A6N8ES69_PAEMA</name>
<evidence type="ECO:0000313" key="1">
    <source>
        <dbReference type="EMBL" id="MUG21088.1"/>
    </source>
</evidence>
<dbReference type="EMBL" id="WNZZ01000001">
    <property type="protein sequence ID" value="MUG21088.1"/>
    <property type="molecule type" value="Genomic_DNA"/>
</dbReference>
<dbReference type="Proteomes" id="UP000442469">
    <property type="component" value="Unassembled WGS sequence"/>
</dbReference>
<organism evidence="1 2">
    <name type="scientific">Paenibacillus macerans</name>
    <name type="common">Bacillus macerans</name>
    <dbReference type="NCBI Taxonomy" id="44252"/>
    <lineage>
        <taxon>Bacteria</taxon>
        <taxon>Bacillati</taxon>
        <taxon>Bacillota</taxon>
        <taxon>Bacilli</taxon>
        <taxon>Bacillales</taxon>
        <taxon>Paenibacillaceae</taxon>
        <taxon>Paenibacillus</taxon>
    </lineage>
</organism>
<proteinExistence type="predicted"/>
<dbReference type="RefSeq" id="WP_155619254.1">
    <property type="nucleotide sequence ID" value="NZ_CP086393.1"/>
</dbReference>
<comment type="caution">
    <text evidence="1">The sequence shown here is derived from an EMBL/GenBank/DDBJ whole genome shotgun (WGS) entry which is preliminary data.</text>
</comment>
<reference evidence="1 2" key="1">
    <citation type="submission" date="2019-11" db="EMBL/GenBank/DDBJ databases">
        <title>Draft genome sequences of five Paenibacillus species of dairy origin.</title>
        <authorList>
            <person name="Olajide A.M."/>
            <person name="Chen S."/>
            <person name="Lapointe G."/>
        </authorList>
    </citation>
    <scope>NUCLEOTIDE SEQUENCE [LARGE SCALE GENOMIC DNA]</scope>
    <source>
        <strain evidence="1 2">3CT49</strain>
    </source>
</reference>
<gene>
    <name evidence="1" type="ORF">GNQ08_01400</name>
</gene>
<sequence>MLENFQWKLSEDAVLHKKTGDRDELADELDLNMEDIIRDKIWKNAAKSSVDKSFGRMTKYAELWVILSLKFSVPPKSLVANHVKNGC</sequence>
<dbReference type="SUPFAM" id="SSF101386">
    <property type="entry name" value="all-alpha NTP pyrophosphatases"/>
    <property type="match status" value="1"/>
</dbReference>
<evidence type="ECO:0000313" key="2">
    <source>
        <dbReference type="Proteomes" id="UP000442469"/>
    </source>
</evidence>